<evidence type="ECO:0000256" key="2">
    <source>
        <dbReference type="ARBA" id="ARBA00022801"/>
    </source>
</evidence>
<evidence type="ECO:0000256" key="4">
    <source>
        <dbReference type="RuleBase" id="RU361169"/>
    </source>
</evidence>
<dbReference type="GO" id="GO:0004650">
    <property type="term" value="F:polygalacturonase activity"/>
    <property type="evidence" value="ECO:0007669"/>
    <property type="project" value="InterPro"/>
</dbReference>
<dbReference type="AlphaFoldDB" id="A0A380YKH3"/>
<keyword evidence="2 4" id="KW-0378">Hydrolase</keyword>
<dbReference type="SUPFAM" id="SSF51126">
    <property type="entry name" value="Pectin lyase-like"/>
    <property type="match status" value="1"/>
</dbReference>
<organism evidence="6 7">
    <name type="scientific">Bacteroides eggerthii</name>
    <dbReference type="NCBI Taxonomy" id="28111"/>
    <lineage>
        <taxon>Bacteria</taxon>
        <taxon>Pseudomonadati</taxon>
        <taxon>Bacteroidota</taxon>
        <taxon>Bacteroidia</taxon>
        <taxon>Bacteroidales</taxon>
        <taxon>Bacteroidaceae</taxon>
        <taxon>Bacteroides</taxon>
    </lineage>
</organism>
<dbReference type="EMBL" id="UFSX01000001">
    <property type="protein sequence ID" value="SUV28636.1"/>
    <property type="molecule type" value="Genomic_DNA"/>
</dbReference>
<keyword evidence="5" id="KW-0732">Signal</keyword>
<dbReference type="GO" id="GO:0005975">
    <property type="term" value="P:carbohydrate metabolic process"/>
    <property type="evidence" value="ECO:0007669"/>
    <property type="project" value="InterPro"/>
</dbReference>
<accession>A0A380YKH3</accession>
<dbReference type="GO" id="GO:0033917">
    <property type="term" value="F:exo-poly-alpha-galacturonosidase activity"/>
    <property type="evidence" value="ECO:0007669"/>
    <property type="project" value="UniProtKB-EC"/>
</dbReference>
<sequence length="467" mass="51163">MKFIKCLLVLGLFAVNVSAMDYSVSDFGARGDGKTVNTRAIQRVIDLCAEKGGKVIIPQGEFVTGTLFLKSNVTLRLERGAHLLGSTNLADYPKKTVGFRFWGDTWTYQSLIIAHDIENVTIEGDGTIDGRGGSFPVQSKKKPDKYRDRPYLLWFANSRNINITGIELRNSAMWMQSYIRCDQLKIDGVRIFNHSNLNNDMMDIDGCRDVIITRVTGDSDDDGITFKSTCDRMSENIIVSDCLLSSHCNALKFGTETTAGFKNVAISNCVIRRSSASTVNSGAAEGISGISLEIVDGGTMENITIQNVAIDGQRVPLFLRLGNRARKHYAEAPTPSVGAMKNILISNITAVATAPIGCSVMGIPEGKIEGLTICNSRFVCTGGESEELADKKVEELETLYPESTMFGILPAYGMYVRHARNIQLYGLSFELLKEDGRPAIICDDVDNADIQQIMTYGEKGGKKIVIK</sequence>
<proteinExistence type="inferred from homology"/>
<dbReference type="InterPro" id="IPR000743">
    <property type="entry name" value="Glyco_hydro_28"/>
</dbReference>
<keyword evidence="3 4" id="KW-0326">Glycosidase</keyword>
<evidence type="ECO:0000313" key="6">
    <source>
        <dbReference type="EMBL" id="SUV28636.1"/>
    </source>
</evidence>
<feature type="chain" id="PRO_5016797113" evidence="5">
    <location>
        <begin position="20"/>
        <end position="467"/>
    </location>
</feature>
<reference evidence="6 7" key="1">
    <citation type="submission" date="2018-06" db="EMBL/GenBank/DDBJ databases">
        <authorList>
            <consortium name="Pathogen Informatics"/>
            <person name="Doyle S."/>
        </authorList>
    </citation>
    <scope>NUCLEOTIDE SEQUENCE [LARGE SCALE GENOMIC DNA]</scope>
    <source>
        <strain evidence="6 7">NCTC11155</strain>
    </source>
</reference>
<name>A0A380YKH3_9BACE</name>
<dbReference type="EC" id="3.2.1.82" evidence="6"/>
<dbReference type="InterPro" id="IPR012334">
    <property type="entry name" value="Pectin_lyas_fold"/>
</dbReference>
<evidence type="ECO:0000256" key="5">
    <source>
        <dbReference type="SAM" id="SignalP"/>
    </source>
</evidence>
<gene>
    <name evidence="6" type="primary">pehX_1</name>
    <name evidence="6" type="ORF">NCTC11155_00587</name>
</gene>
<dbReference type="Proteomes" id="UP000254424">
    <property type="component" value="Unassembled WGS sequence"/>
</dbReference>
<protein>
    <submittedName>
        <fullName evidence="6">Glycoside hydrolase</fullName>
        <ecNumber evidence="6">3.2.1.82</ecNumber>
    </submittedName>
</protein>
<comment type="similarity">
    <text evidence="1 4">Belongs to the glycosyl hydrolase 28 family.</text>
</comment>
<dbReference type="Pfam" id="PF00295">
    <property type="entry name" value="Glyco_hydro_28"/>
    <property type="match status" value="1"/>
</dbReference>
<dbReference type="STRING" id="483216.BACEGG_01443"/>
<dbReference type="RefSeq" id="WP_004289740.1">
    <property type="nucleotide sequence ID" value="NZ_CABKNQ010000019.1"/>
</dbReference>
<dbReference type="GeneID" id="93070528"/>
<dbReference type="PANTHER" id="PTHR31339">
    <property type="entry name" value="PECTIN LYASE-RELATED"/>
    <property type="match status" value="1"/>
</dbReference>
<dbReference type="Gene3D" id="2.160.20.10">
    <property type="entry name" value="Single-stranded right-handed beta-helix, Pectin lyase-like"/>
    <property type="match status" value="1"/>
</dbReference>
<dbReference type="PANTHER" id="PTHR31339:SF9">
    <property type="entry name" value="PLASMIN AND FIBRONECTIN-BINDING PROTEIN A"/>
    <property type="match status" value="1"/>
</dbReference>
<dbReference type="InterPro" id="IPR051801">
    <property type="entry name" value="GH28_Enzymes"/>
</dbReference>
<feature type="signal peptide" evidence="5">
    <location>
        <begin position="1"/>
        <end position="19"/>
    </location>
</feature>
<dbReference type="OrthoDB" id="9795222at2"/>
<evidence type="ECO:0000256" key="3">
    <source>
        <dbReference type="ARBA" id="ARBA00023295"/>
    </source>
</evidence>
<dbReference type="InterPro" id="IPR011050">
    <property type="entry name" value="Pectin_lyase_fold/virulence"/>
</dbReference>
<evidence type="ECO:0000256" key="1">
    <source>
        <dbReference type="ARBA" id="ARBA00008834"/>
    </source>
</evidence>
<evidence type="ECO:0000313" key="7">
    <source>
        <dbReference type="Proteomes" id="UP000254424"/>
    </source>
</evidence>